<comment type="caution">
    <text evidence="2">The sequence shown here is derived from an EMBL/GenBank/DDBJ whole genome shotgun (WGS) entry which is preliminary data.</text>
</comment>
<evidence type="ECO:0000313" key="2">
    <source>
        <dbReference type="EMBL" id="RDL31484.1"/>
    </source>
</evidence>
<dbReference type="Proteomes" id="UP000254866">
    <property type="component" value="Unassembled WGS sequence"/>
</dbReference>
<accession>A0A370TBQ2</accession>
<dbReference type="OrthoDB" id="5360893at2759"/>
<evidence type="ECO:0000259" key="1">
    <source>
        <dbReference type="Pfam" id="PF01261"/>
    </source>
</evidence>
<dbReference type="EMBL" id="NPIC01000012">
    <property type="protein sequence ID" value="RDL31484.1"/>
    <property type="molecule type" value="Genomic_DNA"/>
</dbReference>
<sequence>MPKISYRPALASHSLGRACVHGLPEKFTAAANAGLPGIEIFFEDLLYLADTFPGGSSLPRNQILAARQIRSLSDSLSLTIMALGPFSDCEGLLSPTARARAAKLQKLRTWFEIARILGTDIIQIPSTFQTEGMTADMDVIVQDLREIAALGARETPPIRFAYENLCFATFNDTWDKAWSVVKNVDRENFGLCLDTFNIAGSGWADPAARDGKRENADRLFKESLRRFVAEVDVRKVFYVQAVDAERLESPLDETHPFFVEGQRPRMSWSRNARLFVCEQERGGYLPVVDVLKAICDSDRGLGYSGWISMEYFNRSLFEQGAQVPEEHARRAVQSWQRLVKIMGWEEMEEDLSKKPTTMVNKVGGKKLEAGARL</sequence>
<dbReference type="PANTHER" id="PTHR12110">
    <property type="entry name" value="HYDROXYPYRUVATE ISOMERASE"/>
    <property type="match status" value="1"/>
</dbReference>
<reference evidence="2 3" key="1">
    <citation type="journal article" date="2018" name="IMA Fungus">
        <title>IMA Genome-F 9: Draft genome sequence of Annulohypoxylon stygium, Aspergillus mulundensis, Berkeleyomyces basicola (syn. Thielaviopsis basicola), Ceratocystis smalleyi, two Cercospora beticola strains, Coleophoma cylindrospora, Fusarium fracticaudum, Phialophora cf. hyalina, and Morchella septimelata.</title>
        <authorList>
            <person name="Wingfield B.D."/>
            <person name="Bills G.F."/>
            <person name="Dong Y."/>
            <person name="Huang W."/>
            <person name="Nel W.J."/>
            <person name="Swalarsk-Parry B.S."/>
            <person name="Vaghefi N."/>
            <person name="Wilken P.M."/>
            <person name="An Z."/>
            <person name="de Beer Z.W."/>
            <person name="De Vos L."/>
            <person name="Chen L."/>
            <person name="Duong T.A."/>
            <person name="Gao Y."/>
            <person name="Hammerbacher A."/>
            <person name="Kikkert J.R."/>
            <person name="Li Y."/>
            <person name="Li H."/>
            <person name="Li K."/>
            <person name="Li Q."/>
            <person name="Liu X."/>
            <person name="Ma X."/>
            <person name="Naidoo K."/>
            <person name="Pethybridge S.J."/>
            <person name="Sun J."/>
            <person name="Steenkamp E.T."/>
            <person name="van der Nest M.A."/>
            <person name="van Wyk S."/>
            <person name="Wingfield M.J."/>
            <person name="Xiong C."/>
            <person name="Yue Q."/>
            <person name="Zhang X."/>
        </authorList>
    </citation>
    <scope>NUCLEOTIDE SEQUENCE [LARGE SCALE GENOMIC DNA]</scope>
    <source>
        <strain evidence="2 3">BP 5553</strain>
    </source>
</reference>
<dbReference type="InterPro" id="IPR050312">
    <property type="entry name" value="IolE/XylAMocC-like"/>
</dbReference>
<dbReference type="Pfam" id="PF01261">
    <property type="entry name" value="AP_endonuc_2"/>
    <property type="match status" value="1"/>
</dbReference>
<feature type="domain" description="Xylose isomerase-like TIM barrel" evidence="1">
    <location>
        <begin position="27"/>
        <end position="329"/>
    </location>
</feature>
<dbReference type="InterPro" id="IPR036237">
    <property type="entry name" value="Xyl_isomerase-like_sf"/>
</dbReference>
<dbReference type="PANTHER" id="PTHR12110:SF57">
    <property type="entry name" value="DIOXYGENASE, PUTATIVE-RELATED"/>
    <property type="match status" value="1"/>
</dbReference>
<protein>
    <submittedName>
        <fullName evidence="2">Putative 3-dehydroshikimate dehydratase</fullName>
    </submittedName>
</protein>
<evidence type="ECO:0000313" key="3">
    <source>
        <dbReference type="Proteomes" id="UP000254866"/>
    </source>
</evidence>
<gene>
    <name evidence="2" type="ORF">BP5553_09693</name>
</gene>
<keyword evidence="3" id="KW-1185">Reference proteome</keyword>
<dbReference type="AlphaFoldDB" id="A0A370TBQ2"/>
<name>A0A370TBQ2_9HELO</name>
<dbReference type="RefSeq" id="XP_031865615.1">
    <property type="nucleotide sequence ID" value="XM_032018316.1"/>
</dbReference>
<dbReference type="InterPro" id="IPR013022">
    <property type="entry name" value="Xyl_isomerase-like_TIM-brl"/>
</dbReference>
<dbReference type="SUPFAM" id="SSF51658">
    <property type="entry name" value="Xylose isomerase-like"/>
    <property type="match status" value="1"/>
</dbReference>
<dbReference type="STRING" id="2656787.A0A370TBQ2"/>
<organism evidence="2 3">
    <name type="scientific">Venustampulla echinocandica</name>
    <dbReference type="NCBI Taxonomy" id="2656787"/>
    <lineage>
        <taxon>Eukaryota</taxon>
        <taxon>Fungi</taxon>
        <taxon>Dikarya</taxon>
        <taxon>Ascomycota</taxon>
        <taxon>Pezizomycotina</taxon>
        <taxon>Leotiomycetes</taxon>
        <taxon>Helotiales</taxon>
        <taxon>Pleuroascaceae</taxon>
        <taxon>Venustampulla</taxon>
    </lineage>
</organism>
<dbReference type="GeneID" id="43602542"/>
<dbReference type="Gene3D" id="3.20.20.150">
    <property type="entry name" value="Divalent-metal-dependent TIM barrel enzymes"/>
    <property type="match status" value="1"/>
</dbReference>
<proteinExistence type="predicted"/>